<feature type="transmembrane region" description="Helical" evidence="2">
    <location>
        <begin position="59"/>
        <end position="82"/>
    </location>
</feature>
<gene>
    <name evidence="3" type="ORF">GCM10009799_38470</name>
</gene>
<keyword evidence="2" id="KW-0812">Transmembrane</keyword>
<feature type="transmembrane region" description="Helical" evidence="2">
    <location>
        <begin position="272"/>
        <end position="294"/>
    </location>
</feature>
<dbReference type="EMBL" id="BAAAPC010000017">
    <property type="protein sequence ID" value="GAA2007213.1"/>
    <property type="molecule type" value="Genomic_DNA"/>
</dbReference>
<keyword evidence="2" id="KW-1133">Transmembrane helix</keyword>
<feature type="transmembrane region" description="Helical" evidence="2">
    <location>
        <begin position="212"/>
        <end position="231"/>
    </location>
</feature>
<feature type="transmembrane region" description="Helical" evidence="2">
    <location>
        <begin position="94"/>
        <end position="118"/>
    </location>
</feature>
<proteinExistence type="predicted"/>
<accession>A0ABP5ET95</accession>
<evidence type="ECO:0000313" key="3">
    <source>
        <dbReference type="EMBL" id="GAA2007213.1"/>
    </source>
</evidence>
<sequence>MRGTPTPGVVHFWGRRPTSASKLFQPRRAVWWVLTAAFVIAAVLQVMTFSTMFTQPIGAFAVLATVVWAVWTLIGAWLVGLADVYSRVPTSVRFAALAWGAFCAILLSGPLVGVIDALAQPLIGDYSAAVSAPLMEEAAKYLGVALIAGVVPVLFHRPITGLLCGMLSGLGFSFWENLGYTNANLAEIQPQADTATSITTVFTMLGERGVLGAPWGHLAFTGLTCMGIVYFVARTDVTRARRLLVAAGFLVAGMALHGLNNLDPALPDPYSVIIFPVVIIAELGVLVGLIIYAIRAERRWLRDLTEAGVASSVISPQEGRDLVSRRKRRRARKAQEPSARETIVPRQRAQIAYVDALADSAPAAEVDALRARAEAPPHRPG</sequence>
<dbReference type="PANTHER" id="PTHR36844:SF1">
    <property type="entry name" value="PROTEASE PRSW"/>
    <property type="match status" value="1"/>
</dbReference>
<evidence type="ECO:0000313" key="4">
    <source>
        <dbReference type="Proteomes" id="UP001501585"/>
    </source>
</evidence>
<evidence type="ECO:0000256" key="1">
    <source>
        <dbReference type="SAM" id="MobiDB-lite"/>
    </source>
</evidence>
<organism evidence="3 4">
    <name type="scientific">Nocardiopsis rhodophaea</name>
    <dbReference type="NCBI Taxonomy" id="280238"/>
    <lineage>
        <taxon>Bacteria</taxon>
        <taxon>Bacillati</taxon>
        <taxon>Actinomycetota</taxon>
        <taxon>Actinomycetes</taxon>
        <taxon>Streptosporangiales</taxon>
        <taxon>Nocardiopsidaceae</taxon>
        <taxon>Nocardiopsis</taxon>
    </lineage>
</organism>
<feature type="region of interest" description="Disordered" evidence="1">
    <location>
        <begin position="320"/>
        <end position="344"/>
    </location>
</feature>
<keyword evidence="4" id="KW-1185">Reference proteome</keyword>
<evidence type="ECO:0000256" key="2">
    <source>
        <dbReference type="SAM" id="Phobius"/>
    </source>
</evidence>
<reference evidence="4" key="1">
    <citation type="journal article" date="2019" name="Int. J. Syst. Evol. Microbiol.">
        <title>The Global Catalogue of Microorganisms (GCM) 10K type strain sequencing project: providing services to taxonomists for standard genome sequencing and annotation.</title>
        <authorList>
            <consortium name="The Broad Institute Genomics Platform"/>
            <consortium name="The Broad Institute Genome Sequencing Center for Infectious Disease"/>
            <person name="Wu L."/>
            <person name="Ma J."/>
        </authorList>
    </citation>
    <scope>NUCLEOTIDE SEQUENCE [LARGE SCALE GENOMIC DNA]</scope>
    <source>
        <strain evidence="4">JCM 15313</strain>
    </source>
</reference>
<protein>
    <recommendedName>
        <fullName evidence="5">PrsW family intramembrane metalloprotease</fullName>
    </recommendedName>
</protein>
<dbReference type="Pfam" id="PF13367">
    <property type="entry name" value="PrsW-protease"/>
    <property type="match status" value="1"/>
</dbReference>
<dbReference type="InterPro" id="IPR026898">
    <property type="entry name" value="PrsW"/>
</dbReference>
<evidence type="ECO:0008006" key="5">
    <source>
        <dbReference type="Google" id="ProtNLM"/>
    </source>
</evidence>
<keyword evidence="2" id="KW-0472">Membrane</keyword>
<feature type="transmembrane region" description="Helical" evidence="2">
    <location>
        <begin position="29"/>
        <end position="53"/>
    </location>
</feature>
<dbReference type="PANTHER" id="PTHR36844">
    <property type="entry name" value="PROTEASE PRSW"/>
    <property type="match status" value="1"/>
</dbReference>
<dbReference type="Proteomes" id="UP001501585">
    <property type="component" value="Unassembled WGS sequence"/>
</dbReference>
<comment type="caution">
    <text evidence="3">The sequence shown here is derived from an EMBL/GenBank/DDBJ whole genome shotgun (WGS) entry which is preliminary data.</text>
</comment>
<feature type="transmembrane region" description="Helical" evidence="2">
    <location>
        <begin position="243"/>
        <end position="260"/>
    </location>
</feature>
<name>A0ABP5ET95_9ACTN</name>